<evidence type="ECO:0000256" key="1">
    <source>
        <dbReference type="SAM" id="MobiDB-lite"/>
    </source>
</evidence>
<sequence>MTKTKTIALLKDILSSIRLELEAVEKKYMTGGLDLRLEIGQKLRKISGPASTSIADIPKEKMKRSGRQAKKKLKIDTPEKLTMDEAI</sequence>
<proteinExistence type="predicted"/>
<protein>
    <submittedName>
        <fullName evidence="2">Uncharacterized protein</fullName>
    </submittedName>
</protein>
<gene>
    <name evidence="2" type="ORF">Scep_026221</name>
</gene>
<accession>A0AAP0HRV8</accession>
<reference evidence="2 3" key="1">
    <citation type="submission" date="2024-01" db="EMBL/GenBank/DDBJ databases">
        <title>Genome assemblies of Stephania.</title>
        <authorList>
            <person name="Yang L."/>
        </authorList>
    </citation>
    <scope>NUCLEOTIDE SEQUENCE [LARGE SCALE GENOMIC DNA]</scope>
    <source>
        <strain evidence="2">JXDWG</strain>
        <tissue evidence="2">Leaf</tissue>
    </source>
</reference>
<organism evidence="2 3">
    <name type="scientific">Stephania cephalantha</name>
    <dbReference type="NCBI Taxonomy" id="152367"/>
    <lineage>
        <taxon>Eukaryota</taxon>
        <taxon>Viridiplantae</taxon>
        <taxon>Streptophyta</taxon>
        <taxon>Embryophyta</taxon>
        <taxon>Tracheophyta</taxon>
        <taxon>Spermatophyta</taxon>
        <taxon>Magnoliopsida</taxon>
        <taxon>Ranunculales</taxon>
        <taxon>Menispermaceae</taxon>
        <taxon>Menispermoideae</taxon>
        <taxon>Cissampelideae</taxon>
        <taxon>Stephania</taxon>
    </lineage>
</organism>
<dbReference type="EMBL" id="JBBNAG010000011">
    <property type="protein sequence ID" value="KAK9094752.1"/>
    <property type="molecule type" value="Genomic_DNA"/>
</dbReference>
<name>A0AAP0HRV8_9MAGN</name>
<evidence type="ECO:0000313" key="2">
    <source>
        <dbReference type="EMBL" id="KAK9094752.1"/>
    </source>
</evidence>
<comment type="caution">
    <text evidence="2">The sequence shown here is derived from an EMBL/GenBank/DDBJ whole genome shotgun (WGS) entry which is preliminary data.</text>
</comment>
<evidence type="ECO:0000313" key="3">
    <source>
        <dbReference type="Proteomes" id="UP001419268"/>
    </source>
</evidence>
<feature type="compositionally biased region" description="Basic residues" evidence="1">
    <location>
        <begin position="61"/>
        <end position="73"/>
    </location>
</feature>
<dbReference type="Proteomes" id="UP001419268">
    <property type="component" value="Unassembled WGS sequence"/>
</dbReference>
<feature type="compositionally biased region" description="Basic and acidic residues" evidence="1">
    <location>
        <begin position="74"/>
        <end position="87"/>
    </location>
</feature>
<feature type="region of interest" description="Disordered" evidence="1">
    <location>
        <begin position="54"/>
        <end position="87"/>
    </location>
</feature>
<keyword evidence="3" id="KW-1185">Reference proteome</keyword>
<dbReference type="AlphaFoldDB" id="A0AAP0HRV8"/>